<sequence>MRVESQDFGQFLKNFQKSCDIPKVKPLFGYG</sequence>
<dbReference type="AlphaFoldDB" id="A0A6J6TRD5"/>
<proteinExistence type="predicted"/>
<evidence type="ECO:0000313" key="1">
    <source>
        <dbReference type="EMBL" id="CAB4748859.1"/>
    </source>
</evidence>
<gene>
    <name evidence="1" type="ORF">UFOPK2844_00295</name>
</gene>
<accession>A0A6J6TRD5</accession>
<dbReference type="EMBL" id="CAEZZG010000003">
    <property type="protein sequence ID" value="CAB4748859.1"/>
    <property type="molecule type" value="Genomic_DNA"/>
</dbReference>
<organism evidence="1">
    <name type="scientific">freshwater metagenome</name>
    <dbReference type="NCBI Taxonomy" id="449393"/>
    <lineage>
        <taxon>unclassified sequences</taxon>
        <taxon>metagenomes</taxon>
        <taxon>ecological metagenomes</taxon>
    </lineage>
</organism>
<name>A0A6J6TRD5_9ZZZZ</name>
<protein>
    <submittedName>
        <fullName evidence="1">Unannotated protein</fullName>
    </submittedName>
</protein>
<reference evidence="1" key="1">
    <citation type="submission" date="2020-05" db="EMBL/GenBank/DDBJ databases">
        <authorList>
            <person name="Chiriac C."/>
            <person name="Salcher M."/>
            <person name="Ghai R."/>
            <person name="Kavagutti S V."/>
        </authorList>
    </citation>
    <scope>NUCLEOTIDE SEQUENCE</scope>
</reference>